<organism evidence="1 2">
    <name type="scientific">Aulographum hederae CBS 113979</name>
    <dbReference type="NCBI Taxonomy" id="1176131"/>
    <lineage>
        <taxon>Eukaryota</taxon>
        <taxon>Fungi</taxon>
        <taxon>Dikarya</taxon>
        <taxon>Ascomycota</taxon>
        <taxon>Pezizomycotina</taxon>
        <taxon>Dothideomycetes</taxon>
        <taxon>Pleosporomycetidae</taxon>
        <taxon>Aulographales</taxon>
        <taxon>Aulographaceae</taxon>
    </lineage>
</organism>
<reference evidence="1" key="1">
    <citation type="journal article" date="2020" name="Stud. Mycol.">
        <title>101 Dothideomycetes genomes: a test case for predicting lifestyles and emergence of pathogens.</title>
        <authorList>
            <person name="Haridas S."/>
            <person name="Albert R."/>
            <person name="Binder M."/>
            <person name="Bloem J."/>
            <person name="Labutti K."/>
            <person name="Salamov A."/>
            <person name="Andreopoulos B."/>
            <person name="Baker S."/>
            <person name="Barry K."/>
            <person name="Bills G."/>
            <person name="Bluhm B."/>
            <person name="Cannon C."/>
            <person name="Castanera R."/>
            <person name="Culley D."/>
            <person name="Daum C."/>
            <person name="Ezra D."/>
            <person name="Gonzalez J."/>
            <person name="Henrissat B."/>
            <person name="Kuo A."/>
            <person name="Liang C."/>
            <person name="Lipzen A."/>
            <person name="Lutzoni F."/>
            <person name="Magnuson J."/>
            <person name="Mondo S."/>
            <person name="Nolan M."/>
            <person name="Ohm R."/>
            <person name="Pangilinan J."/>
            <person name="Park H.-J."/>
            <person name="Ramirez L."/>
            <person name="Alfaro M."/>
            <person name="Sun H."/>
            <person name="Tritt A."/>
            <person name="Yoshinaga Y."/>
            <person name="Zwiers L.-H."/>
            <person name="Turgeon B."/>
            <person name="Goodwin S."/>
            <person name="Spatafora J."/>
            <person name="Crous P."/>
            <person name="Grigoriev I."/>
        </authorList>
    </citation>
    <scope>NUCLEOTIDE SEQUENCE</scope>
    <source>
        <strain evidence="1">CBS 113979</strain>
    </source>
</reference>
<protein>
    <submittedName>
        <fullName evidence="1">Uncharacterized protein</fullName>
    </submittedName>
</protein>
<feature type="non-terminal residue" evidence="1">
    <location>
        <position position="1"/>
    </location>
</feature>
<keyword evidence="2" id="KW-1185">Reference proteome</keyword>
<name>A0A6G1GJZ6_9PEZI</name>
<gene>
    <name evidence="1" type="ORF">K402DRAFT_398873</name>
</gene>
<dbReference type="AlphaFoldDB" id="A0A6G1GJZ6"/>
<evidence type="ECO:0000313" key="2">
    <source>
        <dbReference type="Proteomes" id="UP000800041"/>
    </source>
</evidence>
<dbReference type="Proteomes" id="UP000800041">
    <property type="component" value="Unassembled WGS sequence"/>
</dbReference>
<accession>A0A6G1GJZ6</accession>
<sequence>IDHSCIILNYVSVFTVLLLLPSCCRTPLYNVQQHVLTGEIIRSNLNRFTPHAELLGNIGQYWAICCQVLSVNQSIKI</sequence>
<evidence type="ECO:0000313" key="1">
    <source>
        <dbReference type="EMBL" id="KAF1981048.1"/>
    </source>
</evidence>
<dbReference type="EMBL" id="ML977209">
    <property type="protein sequence ID" value="KAF1981048.1"/>
    <property type="molecule type" value="Genomic_DNA"/>
</dbReference>
<proteinExistence type="predicted"/>